<evidence type="ECO:0000256" key="3">
    <source>
        <dbReference type="ARBA" id="ARBA00022729"/>
    </source>
</evidence>
<evidence type="ECO:0000256" key="4">
    <source>
        <dbReference type="SAM" id="Phobius"/>
    </source>
</evidence>
<feature type="transmembrane region" description="Helical" evidence="4">
    <location>
        <begin position="942"/>
        <end position="960"/>
    </location>
</feature>
<evidence type="ECO:0000256" key="5">
    <source>
        <dbReference type="SAM" id="SignalP"/>
    </source>
</evidence>
<dbReference type="Proteomes" id="UP000823896">
    <property type="component" value="Unassembled WGS sequence"/>
</dbReference>
<keyword evidence="4" id="KW-1133">Transmembrane helix</keyword>
<dbReference type="InterPro" id="IPR041033">
    <property type="entry name" value="SpaA_PFL_dom_1"/>
</dbReference>
<dbReference type="InterPro" id="IPR013783">
    <property type="entry name" value="Ig-like_fold"/>
</dbReference>
<dbReference type="Pfam" id="PF17802">
    <property type="entry name" value="SpaA"/>
    <property type="match status" value="5"/>
</dbReference>
<evidence type="ECO:0000256" key="1">
    <source>
        <dbReference type="ARBA" id="ARBA00007257"/>
    </source>
</evidence>
<accession>A0A9D2NSE8</accession>
<sequence>MKKIIHVFMAILCALGLTMQGTNMIAYAAEQYVLHVETPYGVTLDPNYKWAVGMTEYSNQGYNVDVYAQLTINGQKVYCIDPLRNTIDGAGDYSASALGEYTGNAELNQKLGYINALGYGYNGDTSDEMDFATQIRIWQEMRPGLITNIHPDIQAKIDQINQRLNVMYSDVSFAGSTVTLQGYGKEHAQTLEDTAGLFSKYLDSSVSGIHTERNGNALTIWAEKGDSLNTTLSYDALYAYAEPISQIAYTSPTSQNVGYLGTPSSKQIQVQVKLELGSVQLVKEDFETAGTPQGEATLEGAEYQLVDDVTQEVVGTLTTDAQGNSNVISDLPTDRTYTIVEIKAPNGYKLSAEKAQVDFSSLQAVNNIKFYTGAMRDHVITGSFEIRKVITDGQESEITKPEQGAEFIAVLKKYVDQYGSVESAYEHHEEFADREYDHLITDEDGHARSKDLAFGTYIVKQIKGQIDTDKLEAEWTFVVSEEDQDPITYVINNRPFTSYLKVVKLDKESGKEITATGITFKILNTDTDEYVSQKVGDKHVDEWTTDEDGAVVLDQPLKAGNYRLVEIKAPEGFIKTEDIDFTITNSVVSETDPDGDPIQIISVSDEQAKGKVTLTKTDKETGEAMADVEYQLTAKEDILDPVDGSVLYETGEVVSQGKTDTDGKMVLDDLPLGHYELKETLTQEGYVLSEQVHDVHLKQKDDTTKEYVVDLNITNIKPVGRIHVLKTDQDTEQPLGGITFQLTAKEDIYSLDGRNTLLYEAGQPVSVDISENGQYVTNELGEVFIGDLPLGKYELKEIQTLDGYYSNAEVYEIDLSYDGSDKTVYLEELNITNEKTKVDISKVDATTGKEIEGAHMSLTDKETGEVIEEWVSAKEPHRIEGLSVGKTYILHEDIAPAGYELAQDVEFTIEDTGEVQKVVMEDELTPVTPDTPHTGSKTDLKMYAALAGLSGIVITLIYMGRKKKSKK</sequence>
<dbReference type="AlphaFoldDB" id="A0A9D2NSE8"/>
<feature type="domain" description="SpaA-like prealbumin fold" evidence="6">
    <location>
        <begin position="837"/>
        <end position="923"/>
    </location>
</feature>
<feature type="domain" description="SpaA-like prealbumin fold" evidence="6">
    <location>
        <begin position="294"/>
        <end position="361"/>
    </location>
</feature>
<feature type="chain" id="PRO_5038941664" evidence="5">
    <location>
        <begin position="29"/>
        <end position="967"/>
    </location>
</feature>
<feature type="domain" description="SpaA-like prealbumin fold" evidence="6">
    <location>
        <begin position="610"/>
        <end position="705"/>
    </location>
</feature>
<name>A0A9D2NSE8_9FIRM</name>
<keyword evidence="3 5" id="KW-0732">Signal</keyword>
<proteinExistence type="inferred from homology"/>
<gene>
    <name evidence="7" type="ORF">H9702_08025</name>
</gene>
<organism evidence="7 8">
    <name type="scientific">Candidatus Merdibacter merdavium</name>
    <dbReference type="NCBI Taxonomy" id="2838692"/>
    <lineage>
        <taxon>Bacteria</taxon>
        <taxon>Bacillati</taxon>
        <taxon>Bacillota</taxon>
        <taxon>Erysipelotrichia</taxon>
        <taxon>Erysipelotrichales</taxon>
        <taxon>Erysipelotrichaceae</taxon>
        <taxon>Merdibacter</taxon>
    </lineage>
</organism>
<dbReference type="Gene3D" id="2.60.40.10">
    <property type="entry name" value="Immunoglobulins"/>
    <property type="match status" value="6"/>
</dbReference>
<evidence type="ECO:0000256" key="2">
    <source>
        <dbReference type="ARBA" id="ARBA00022525"/>
    </source>
</evidence>
<dbReference type="PANTHER" id="PTHR36108:SF13">
    <property type="entry name" value="COLOSSIN-B-RELATED"/>
    <property type="match status" value="1"/>
</dbReference>
<evidence type="ECO:0000313" key="8">
    <source>
        <dbReference type="Proteomes" id="UP000823896"/>
    </source>
</evidence>
<keyword evidence="4" id="KW-0472">Membrane</keyword>
<feature type="signal peptide" evidence="5">
    <location>
        <begin position="1"/>
        <end position="28"/>
    </location>
</feature>
<dbReference type="EMBL" id="DWWM01000051">
    <property type="protein sequence ID" value="HJC37057.1"/>
    <property type="molecule type" value="Genomic_DNA"/>
</dbReference>
<evidence type="ECO:0000259" key="6">
    <source>
        <dbReference type="Pfam" id="PF17802"/>
    </source>
</evidence>
<keyword evidence="2" id="KW-0964">Secreted</keyword>
<reference evidence="7" key="2">
    <citation type="submission" date="2021-04" db="EMBL/GenBank/DDBJ databases">
        <authorList>
            <person name="Gilroy R."/>
        </authorList>
    </citation>
    <scope>NUCLEOTIDE SEQUENCE</scope>
    <source>
        <strain evidence="7">CHK187-11901</strain>
    </source>
</reference>
<feature type="domain" description="SpaA-like prealbumin fold" evidence="6">
    <location>
        <begin position="720"/>
        <end position="826"/>
    </location>
</feature>
<comment type="caution">
    <text evidence="7">The sequence shown here is derived from an EMBL/GenBank/DDBJ whole genome shotgun (WGS) entry which is preliminary data.</text>
</comment>
<dbReference type="SUPFAM" id="SSF49478">
    <property type="entry name" value="Cna protein B-type domain"/>
    <property type="match status" value="1"/>
</dbReference>
<protein>
    <submittedName>
        <fullName evidence="7">Cys-Gln thioester bond-forming surface protein</fullName>
    </submittedName>
</protein>
<evidence type="ECO:0000313" key="7">
    <source>
        <dbReference type="EMBL" id="HJC37057.1"/>
    </source>
</evidence>
<comment type="similarity">
    <text evidence="1">Belongs to the serine-aspartate repeat-containing protein (SDr) family.</text>
</comment>
<dbReference type="PANTHER" id="PTHR36108">
    <property type="entry name" value="COLOSSIN-B-RELATED"/>
    <property type="match status" value="1"/>
</dbReference>
<feature type="domain" description="SpaA-like prealbumin fold" evidence="6">
    <location>
        <begin position="500"/>
        <end position="587"/>
    </location>
</feature>
<reference evidence="7" key="1">
    <citation type="journal article" date="2021" name="PeerJ">
        <title>Extensive microbial diversity within the chicken gut microbiome revealed by metagenomics and culture.</title>
        <authorList>
            <person name="Gilroy R."/>
            <person name="Ravi A."/>
            <person name="Getino M."/>
            <person name="Pursley I."/>
            <person name="Horton D.L."/>
            <person name="Alikhan N.F."/>
            <person name="Baker D."/>
            <person name="Gharbi K."/>
            <person name="Hall N."/>
            <person name="Watson M."/>
            <person name="Adriaenssens E.M."/>
            <person name="Foster-Nyarko E."/>
            <person name="Jarju S."/>
            <person name="Secka A."/>
            <person name="Antonio M."/>
            <person name="Oren A."/>
            <person name="Chaudhuri R.R."/>
            <person name="La Ragione R."/>
            <person name="Hildebrand F."/>
            <person name="Pallen M.J."/>
        </authorList>
    </citation>
    <scope>NUCLEOTIDE SEQUENCE</scope>
    <source>
        <strain evidence="7">CHK187-11901</strain>
    </source>
</reference>
<keyword evidence="4" id="KW-0812">Transmembrane</keyword>